<proteinExistence type="predicted"/>
<organism evidence="1 2">
    <name type="scientific">Allorhizobium borbori</name>
    <dbReference type="NCBI Taxonomy" id="485907"/>
    <lineage>
        <taxon>Bacteria</taxon>
        <taxon>Pseudomonadati</taxon>
        <taxon>Pseudomonadota</taxon>
        <taxon>Alphaproteobacteria</taxon>
        <taxon>Hyphomicrobiales</taxon>
        <taxon>Rhizobiaceae</taxon>
        <taxon>Rhizobium/Agrobacterium group</taxon>
        <taxon>Allorhizobium</taxon>
    </lineage>
</organism>
<comment type="caution">
    <text evidence="1">The sequence shown here is derived from an EMBL/GenBank/DDBJ whole genome shotgun (WGS) entry which is preliminary data.</text>
</comment>
<name>A0A7W6P1B3_9HYPH</name>
<dbReference type="Proteomes" id="UP000584824">
    <property type="component" value="Unassembled WGS sequence"/>
</dbReference>
<gene>
    <name evidence="1" type="ORF">GGQ66_001961</name>
</gene>
<dbReference type="AlphaFoldDB" id="A0A7W6P1B3"/>
<dbReference type="GO" id="GO:0000271">
    <property type="term" value="P:polysaccharide biosynthetic process"/>
    <property type="evidence" value="ECO:0007669"/>
    <property type="project" value="InterPro"/>
</dbReference>
<protein>
    <submittedName>
        <fullName evidence="1">Capsular polysaccharide export protein</fullName>
    </submittedName>
</protein>
<accession>A0A7W6P1B3</accession>
<reference evidence="1 2" key="1">
    <citation type="submission" date="2020-08" db="EMBL/GenBank/DDBJ databases">
        <title>Genomic Encyclopedia of Type Strains, Phase IV (KMG-IV): sequencing the most valuable type-strain genomes for metagenomic binning, comparative biology and taxonomic classification.</title>
        <authorList>
            <person name="Goeker M."/>
        </authorList>
    </citation>
    <scope>NUCLEOTIDE SEQUENCE [LARGE SCALE GENOMIC DNA]</scope>
    <source>
        <strain evidence="1 2">DSM 26385</strain>
    </source>
</reference>
<dbReference type="Pfam" id="PF05159">
    <property type="entry name" value="Capsule_synth"/>
    <property type="match status" value="2"/>
</dbReference>
<keyword evidence="2" id="KW-1185">Reference proteome</keyword>
<evidence type="ECO:0000313" key="1">
    <source>
        <dbReference type="EMBL" id="MBB4103403.1"/>
    </source>
</evidence>
<sequence length="337" mass="36714">MRDKDWIPSSGTRIGATRFVRQDFPWLHHYFGGKPLRSTLSSGIGGIVLWGGRVPAQIARAVARLRGIPFWNLEDGFLRSVGLGKEKSLPISISIDDLGMAVNAFAPSRLERLIAGAAGGPEGDFGRAIREAIIANRLSKYNNLPHRTVAFERTGKRRILLVDQVFGDVSVPSAGGSPAAFDRMLADAVASGAQCIVRTHPDVMAGFRKGYLTEKAATMPGVLLHAEPVSAASILDVVDEVWTMSSQFGLDALLRGLPVRCYAAPFYSGWGLTDDRFDEPVRSVVATRRQARPSLDQLVAAAFGHFPIYRETTGWREIDVFQAIETLAAERARLGID</sequence>
<dbReference type="RefSeq" id="WP_370686324.1">
    <property type="nucleotide sequence ID" value="NZ_JACIDU010000007.1"/>
</dbReference>
<dbReference type="CDD" id="cd16440">
    <property type="entry name" value="beta_Kdo_transferase_KpsC_1"/>
    <property type="match status" value="1"/>
</dbReference>
<dbReference type="InterPro" id="IPR007833">
    <property type="entry name" value="Capsule_polysaccharide_synth"/>
</dbReference>
<dbReference type="GO" id="GO:0015774">
    <property type="term" value="P:polysaccharide transport"/>
    <property type="evidence" value="ECO:0007669"/>
    <property type="project" value="InterPro"/>
</dbReference>
<evidence type="ECO:0000313" key="2">
    <source>
        <dbReference type="Proteomes" id="UP000584824"/>
    </source>
</evidence>
<dbReference type="EMBL" id="JACIDU010000007">
    <property type="protein sequence ID" value="MBB4103403.1"/>
    <property type="molecule type" value="Genomic_DNA"/>
</dbReference>